<proteinExistence type="predicted"/>
<protein>
    <submittedName>
        <fullName evidence="1">Uncharacterized protein</fullName>
    </submittedName>
</protein>
<dbReference type="EMBL" id="CABFNB010000097">
    <property type="protein sequence ID" value="VTZ61787.1"/>
    <property type="molecule type" value="Genomic_DNA"/>
</dbReference>
<name>A0A508WWH2_9HYPH</name>
<organism evidence="1">
    <name type="scientific">Sinorhizobium medicae</name>
    <dbReference type="NCBI Taxonomy" id="110321"/>
    <lineage>
        <taxon>Bacteria</taxon>
        <taxon>Pseudomonadati</taxon>
        <taxon>Pseudomonadota</taxon>
        <taxon>Alphaproteobacteria</taxon>
        <taxon>Hyphomicrobiales</taxon>
        <taxon>Rhizobiaceae</taxon>
        <taxon>Sinorhizobium/Ensifer group</taxon>
        <taxon>Sinorhizobium</taxon>
    </lineage>
</organism>
<dbReference type="AlphaFoldDB" id="A0A508WWH2"/>
<evidence type="ECO:0000313" key="1">
    <source>
        <dbReference type="EMBL" id="VTZ61787.1"/>
    </source>
</evidence>
<accession>A0A508WWH2</accession>
<dbReference type="RefSeq" id="WP_180161802.1">
    <property type="nucleotide sequence ID" value="NZ_CABFNB010000097.1"/>
</dbReference>
<gene>
    <name evidence="1" type="ORF">EMEDMD4_310036</name>
</gene>
<reference evidence="1" key="1">
    <citation type="submission" date="2019-06" db="EMBL/GenBank/DDBJ databases">
        <authorList>
            <person name="Le Quere A."/>
            <person name="Colella S."/>
        </authorList>
    </citation>
    <scope>NUCLEOTIDE SEQUENCE</scope>
    <source>
        <strain evidence="1">EmedicaeMD41</strain>
    </source>
</reference>
<dbReference type="Proteomes" id="UP000507954">
    <property type="component" value="Unassembled WGS sequence"/>
</dbReference>
<sequence>MALQYSTAVRNAKLDAVETTIGASAVLKIRTGAPPANCATADSGTVLATCNLPADWMAAASGGTKAKSGTWEDSSADAAGTAAHFRLYSSDGTTCHAQGTVTATGGGGDMTVDNTSFAAGQAFTVTGFTLAAGNA</sequence>